<dbReference type="Pfam" id="PF07690">
    <property type="entry name" value="MFS_1"/>
    <property type="match status" value="1"/>
</dbReference>
<sequence length="166" mass="18369">MIGGISGAIIDKRGLRYAFNLGVIALAIATIALAFTPKIWIIPFISASLFGLSYIFLTGVLLVWGIKIFVKNASLGIGIPFLMLAIGQVIGSSLAGLFIDMFNFMYTFIIYGLIGFIPLLIYPKVEVLESKLPDGDYSQLQQQNAEILNHESMNDTHDQYAHHQHY</sequence>
<evidence type="ECO:0000313" key="8">
    <source>
        <dbReference type="EMBL" id="KKI65369.1"/>
    </source>
</evidence>
<keyword evidence="3 6" id="KW-0812">Transmembrane</keyword>
<evidence type="ECO:0000256" key="4">
    <source>
        <dbReference type="ARBA" id="ARBA00022989"/>
    </source>
</evidence>
<dbReference type="AlphaFoldDB" id="A0A0M2P3N1"/>
<dbReference type="PROSITE" id="PS50850">
    <property type="entry name" value="MFS"/>
    <property type="match status" value="1"/>
</dbReference>
<feature type="transmembrane region" description="Helical" evidence="6">
    <location>
        <begin position="17"/>
        <end position="35"/>
    </location>
</feature>
<dbReference type="PATRIC" id="fig|74704.6.peg.1361"/>
<feature type="transmembrane region" description="Helical" evidence="6">
    <location>
        <begin position="41"/>
        <end position="63"/>
    </location>
</feature>
<accession>A0A0M2P3N1</accession>
<keyword evidence="2" id="KW-0813">Transport</keyword>
<evidence type="ECO:0000256" key="6">
    <source>
        <dbReference type="SAM" id="Phobius"/>
    </source>
</evidence>
<dbReference type="EMBL" id="LAKJ01000002">
    <property type="protein sequence ID" value="KKI65369.1"/>
    <property type="molecule type" value="Genomic_DNA"/>
</dbReference>
<feature type="transmembrane region" description="Helical" evidence="6">
    <location>
        <begin position="104"/>
        <end position="122"/>
    </location>
</feature>
<dbReference type="Gene3D" id="1.20.1250.20">
    <property type="entry name" value="MFS general substrate transporter like domains"/>
    <property type="match status" value="1"/>
</dbReference>
<evidence type="ECO:0000256" key="2">
    <source>
        <dbReference type="ARBA" id="ARBA00022448"/>
    </source>
</evidence>
<dbReference type="InterPro" id="IPR020846">
    <property type="entry name" value="MFS_dom"/>
</dbReference>
<organism evidence="8 9">
    <name type="scientific">Staphylococcus cohnii subsp. cohnii</name>
    <dbReference type="NCBI Taxonomy" id="74704"/>
    <lineage>
        <taxon>Bacteria</taxon>
        <taxon>Bacillati</taxon>
        <taxon>Bacillota</taxon>
        <taxon>Bacilli</taxon>
        <taxon>Bacillales</taxon>
        <taxon>Staphylococcaceae</taxon>
        <taxon>Staphylococcus</taxon>
        <taxon>Staphylococcus cohnii species complex</taxon>
    </lineage>
</organism>
<name>A0A0M2P3N1_STACC</name>
<dbReference type="InterPro" id="IPR036259">
    <property type="entry name" value="MFS_trans_sf"/>
</dbReference>
<reference evidence="8 9" key="1">
    <citation type="submission" date="2015-03" db="EMBL/GenBank/DDBJ databases">
        <title>Genome Assembly of Staphylococcus cohnii subsp. cohnii strain G22B2.</title>
        <authorList>
            <person name="Nair G."/>
            <person name="Kaur G."/>
            <person name="Khatri I."/>
            <person name="Singh N.K."/>
            <person name="Sathyabama S."/>
            <person name="Maurya S.K."/>
            <person name="Subramanian S."/>
            <person name="Agrewala J.N."/>
            <person name="Mayilraj S."/>
        </authorList>
    </citation>
    <scope>NUCLEOTIDE SEQUENCE [LARGE SCALE GENOMIC DNA]</scope>
    <source>
        <strain evidence="8 9">G22B2</strain>
    </source>
</reference>
<dbReference type="Proteomes" id="UP000034455">
    <property type="component" value="Unassembled WGS sequence"/>
</dbReference>
<dbReference type="SUPFAM" id="SSF103473">
    <property type="entry name" value="MFS general substrate transporter"/>
    <property type="match status" value="1"/>
</dbReference>
<proteinExistence type="predicted"/>
<evidence type="ECO:0000256" key="3">
    <source>
        <dbReference type="ARBA" id="ARBA00022692"/>
    </source>
</evidence>
<evidence type="ECO:0000256" key="1">
    <source>
        <dbReference type="ARBA" id="ARBA00004651"/>
    </source>
</evidence>
<comment type="subcellular location">
    <subcellularLocation>
        <location evidence="1">Cell membrane</location>
        <topology evidence="1">Multi-pass membrane protein</topology>
    </subcellularLocation>
</comment>
<comment type="caution">
    <text evidence="8">The sequence shown here is derived from an EMBL/GenBank/DDBJ whole genome shotgun (WGS) entry which is preliminary data.</text>
</comment>
<keyword evidence="4 6" id="KW-1133">Transmembrane helix</keyword>
<evidence type="ECO:0000313" key="9">
    <source>
        <dbReference type="Proteomes" id="UP000034455"/>
    </source>
</evidence>
<dbReference type="GO" id="GO:0022857">
    <property type="term" value="F:transmembrane transporter activity"/>
    <property type="evidence" value="ECO:0007669"/>
    <property type="project" value="InterPro"/>
</dbReference>
<dbReference type="InterPro" id="IPR011701">
    <property type="entry name" value="MFS"/>
</dbReference>
<dbReference type="GO" id="GO:0005886">
    <property type="term" value="C:plasma membrane"/>
    <property type="evidence" value="ECO:0007669"/>
    <property type="project" value="UniProtKB-SubCell"/>
</dbReference>
<evidence type="ECO:0000259" key="7">
    <source>
        <dbReference type="PROSITE" id="PS50850"/>
    </source>
</evidence>
<gene>
    <name evidence="8" type="ORF">UF66_1326</name>
</gene>
<evidence type="ECO:0000256" key="5">
    <source>
        <dbReference type="ARBA" id="ARBA00023136"/>
    </source>
</evidence>
<feature type="transmembrane region" description="Helical" evidence="6">
    <location>
        <begin position="75"/>
        <end position="98"/>
    </location>
</feature>
<feature type="domain" description="Major facilitator superfamily (MFS) profile" evidence="7">
    <location>
        <begin position="1"/>
        <end position="166"/>
    </location>
</feature>
<protein>
    <recommendedName>
        <fullName evidence="7">Major facilitator superfamily (MFS) profile domain-containing protein</fullName>
    </recommendedName>
</protein>
<keyword evidence="5 6" id="KW-0472">Membrane</keyword>